<reference evidence="2 3" key="1">
    <citation type="submission" date="2017-05" db="EMBL/GenBank/DDBJ databases">
        <title>Complete and WGS of Bordetella genogroups.</title>
        <authorList>
            <person name="Spilker T."/>
            <person name="LiPuma J."/>
        </authorList>
    </citation>
    <scope>NUCLEOTIDE SEQUENCE [LARGE SCALE GENOMIC DNA]</scope>
    <source>
        <strain evidence="2 3">AU19157</strain>
    </source>
</reference>
<evidence type="ECO:0000313" key="2">
    <source>
        <dbReference type="EMBL" id="ARP83017.1"/>
    </source>
</evidence>
<name>A0A1W6YPM4_9BORD</name>
<keyword evidence="3" id="KW-1185">Reference proteome</keyword>
<dbReference type="Proteomes" id="UP000194151">
    <property type="component" value="Chromosome"/>
</dbReference>
<keyword evidence="1" id="KW-1133">Transmembrane helix</keyword>
<feature type="transmembrane region" description="Helical" evidence="1">
    <location>
        <begin position="26"/>
        <end position="45"/>
    </location>
</feature>
<dbReference type="AlphaFoldDB" id="A0A1W6YPM4"/>
<gene>
    <name evidence="2" type="ORF">CAL12_20820</name>
</gene>
<organism evidence="2 3">
    <name type="scientific">Bordetella genomosp. 8</name>
    <dbReference type="NCBI Taxonomy" id="1416806"/>
    <lineage>
        <taxon>Bacteria</taxon>
        <taxon>Pseudomonadati</taxon>
        <taxon>Pseudomonadota</taxon>
        <taxon>Betaproteobacteria</taxon>
        <taxon>Burkholderiales</taxon>
        <taxon>Alcaligenaceae</taxon>
        <taxon>Bordetella</taxon>
    </lineage>
</organism>
<dbReference type="STRING" id="1416806.CAL12_20820"/>
<evidence type="ECO:0000256" key="1">
    <source>
        <dbReference type="SAM" id="Phobius"/>
    </source>
</evidence>
<dbReference type="EMBL" id="CP021108">
    <property type="protein sequence ID" value="ARP83017.1"/>
    <property type="molecule type" value="Genomic_DNA"/>
</dbReference>
<protein>
    <submittedName>
        <fullName evidence="2">Uncharacterized protein</fullName>
    </submittedName>
</protein>
<keyword evidence="1" id="KW-0472">Membrane</keyword>
<feature type="transmembrane region" description="Helical" evidence="1">
    <location>
        <begin position="51"/>
        <end position="73"/>
    </location>
</feature>
<proteinExistence type="predicted"/>
<keyword evidence="1" id="KW-0812">Transmembrane</keyword>
<sequence>MYDDTATTESQAPFPLIRVLIRKKNAVVVLATLGVLLIGSWVAYRTGMVDVYVIAAVLAAATYCVMRVLVELIELVAETLMPR</sequence>
<accession>A0A1W6YPM4</accession>
<dbReference type="KEGG" id="bgv:CAL12_20820"/>
<evidence type="ECO:0000313" key="3">
    <source>
        <dbReference type="Proteomes" id="UP000194151"/>
    </source>
</evidence>